<dbReference type="Proteomes" id="UP001392437">
    <property type="component" value="Unassembled WGS sequence"/>
</dbReference>
<comment type="similarity">
    <text evidence="1">Belongs to the GST superfamily.</text>
</comment>
<gene>
    <name evidence="4" type="ORF">PG999_005516</name>
</gene>
<evidence type="ECO:0000256" key="1">
    <source>
        <dbReference type="ARBA" id="ARBA00007409"/>
    </source>
</evidence>
<dbReference type="AlphaFoldDB" id="A0AAW0R2F9"/>
<keyword evidence="4" id="KW-0648">Protein biosynthesis</keyword>
<dbReference type="PROSITE" id="PS50404">
    <property type="entry name" value="GST_NTER"/>
    <property type="match status" value="1"/>
</dbReference>
<dbReference type="Pfam" id="PF02798">
    <property type="entry name" value="GST_N"/>
    <property type="match status" value="1"/>
</dbReference>
<dbReference type="Gene3D" id="3.40.30.10">
    <property type="entry name" value="Glutaredoxin"/>
    <property type="match status" value="1"/>
</dbReference>
<dbReference type="Gene3D" id="1.20.1050.10">
    <property type="match status" value="1"/>
</dbReference>
<dbReference type="PANTHER" id="PTHR43986">
    <property type="entry name" value="ELONGATION FACTOR 1-GAMMA"/>
    <property type="match status" value="1"/>
</dbReference>
<keyword evidence="5" id="KW-1185">Reference proteome</keyword>
<accession>A0AAW0R2F9</accession>
<dbReference type="InterPro" id="IPR050802">
    <property type="entry name" value="EF-GSTs"/>
</dbReference>
<dbReference type="PROSITE" id="PS50405">
    <property type="entry name" value="GST_CTER"/>
    <property type="match status" value="1"/>
</dbReference>
<dbReference type="GO" id="GO:0003746">
    <property type="term" value="F:translation elongation factor activity"/>
    <property type="evidence" value="ECO:0007669"/>
    <property type="project" value="UniProtKB-KW"/>
</dbReference>
<feature type="domain" description="GST C-terminal" evidence="3">
    <location>
        <begin position="95"/>
        <end position="228"/>
    </location>
</feature>
<dbReference type="InterPro" id="IPR004045">
    <property type="entry name" value="Glutathione_S-Trfase_N"/>
</dbReference>
<dbReference type="SFLD" id="SFLDS00019">
    <property type="entry name" value="Glutathione_Transferase_(cytos"/>
    <property type="match status" value="1"/>
</dbReference>
<dbReference type="InterPro" id="IPR036249">
    <property type="entry name" value="Thioredoxin-like_sf"/>
</dbReference>
<dbReference type="InterPro" id="IPR036282">
    <property type="entry name" value="Glutathione-S-Trfase_C_sf"/>
</dbReference>
<organism evidence="4 5">
    <name type="scientific">Apiospora kogelbergensis</name>
    <dbReference type="NCBI Taxonomy" id="1337665"/>
    <lineage>
        <taxon>Eukaryota</taxon>
        <taxon>Fungi</taxon>
        <taxon>Dikarya</taxon>
        <taxon>Ascomycota</taxon>
        <taxon>Pezizomycotina</taxon>
        <taxon>Sordariomycetes</taxon>
        <taxon>Xylariomycetidae</taxon>
        <taxon>Amphisphaeriales</taxon>
        <taxon>Apiosporaceae</taxon>
        <taxon>Apiospora</taxon>
    </lineage>
</organism>
<dbReference type="InterPro" id="IPR040079">
    <property type="entry name" value="Glutathione_S-Trfase"/>
</dbReference>
<comment type="caution">
    <text evidence="4">The sequence shown here is derived from an EMBL/GenBank/DDBJ whole genome shotgun (WGS) entry which is preliminary data.</text>
</comment>
<dbReference type="SUPFAM" id="SSF47616">
    <property type="entry name" value="GST C-terminal domain-like"/>
    <property type="match status" value="1"/>
</dbReference>
<proteinExistence type="inferred from homology"/>
<feature type="domain" description="GST N-terminal" evidence="2">
    <location>
        <begin position="5"/>
        <end position="89"/>
    </location>
</feature>
<evidence type="ECO:0000313" key="4">
    <source>
        <dbReference type="EMBL" id="KAK8121396.1"/>
    </source>
</evidence>
<sequence>MAPFGTLYTLTDTVHPRSRKILAAAALNDLTLTLPAAFENGVSNKTPDFLSKFPLGQIPTFESAEEPPLYLSESTAIAQHVAASGPRRDQLLGGDARARALNQQWIQFNDLTLERTAADLARWRLGYAAYDAAHEAQAAADVRRWLARYEGHLAAGRRRWLVNADDAEGPSLADLVFGGTLFILRFTYMDAAMRDEYPHVRRFYEALQGVPGLAELYTGPLLEKRKEFEEQS</sequence>
<dbReference type="EMBL" id="JAQQWP010000004">
    <property type="protein sequence ID" value="KAK8121396.1"/>
    <property type="molecule type" value="Genomic_DNA"/>
</dbReference>
<dbReference type="SUPFAM" id="SSF52833">
    <property type="entry name" value="Thioredoxin-like"/>
    <property type="match status" value="1"/>
</dbReference>
<evidence type="ECO:0000259" key="2">
    <source>
        <dbReference type="PROSITE" id="PS50404"/>
    </source>
</evidence>
<dbReference type="GO" id="GO:0005737">
    <property type="term" value="C:cytoplasm"/>
    <property type="evidence" value="ECO:0007669"/>
    <property type="project" value="TreeGrafter"/>
</dbReference>
<evidence type="ECO:0000313" key="5">
    <source>
        <dbReference type="Proteomes" id="UP001392437"/>
    </source>
</evidence>
<name>A0AAW0R2F9_9PEZI</name>
<dbReference type="GO" id="GO:0005634">
    <property type="term" value="C:nucleus"/>
    <property type="evidence" value="ECO:0007669"/>
    <property type="project" value="TreeGrafter"/>
</dbReference>
<reference evidence="4 5" key="1">
    <citation type="submission" date="2023-01" db="EMBL/GenBank/DDBJ databases">
        <title>Analysis of 21 Apiospora genomes using comparative genomics revels a genus with tremendous synthesis potential of carbohydrate active enzymes and secondary metabolites.</title>
        <authorList>
            <person name="Sorensen T."/>
        </authorList>
    </citation>
    <scope>NUCLEOTIDE SEQUENCE [LARGE SCALE GENOMIC DNA]</scope>
    <source>
        <strain evidence="4 5">CBS 117206</strain>
    </source>
</reference>
<dbReference type="PANTHER" id="PTHR43986:SF10">
    <property type="entry name" value="ELONGATION FACTOR EEF-1B GAMMA SUBUNIT, PUTATIVE (AFU_ORTHOLOGUE AFUA_1G17120)-RELATED"/>
    <property type="match status" value="1"/>
</dbReference>
<keyword evidence="4" id="KW-0251">Elongation factor</keyword>
<dbReference type="Pfam" id="PF13410">
    <property type="entry name" value="GST_C_2"/>
    <property type="match status" value="1"/>
</dbReference>
<evidence type="ECO:0000259" key="3">
    <source>
        <dbReference type="PROSITE" id="PS50405"/>
    </source>
</evidence>
<dbReference type="CDD" id="cd03044">
    <property type="entry name" value="GST_N_EF1Bgamma"/>
    <property type="match status" value="1"/>
</dbReference>
<dbReference type="InterPro" id="IPR010987">
    <property type="entry name" value="Glutathione-S-Trfase_C-like"/>
</dbReference>
<protein>
    <submittedName>
        <fullName evidence="4">Translation elongation factor eEF-1B gamma subunit</fullName>
    </submittedName>
</protein>